<proteinExistence type="predicted"/>
<dbReference type="InterPro" id="IPR051552">
    <property type="entry name" value="HptR"/>
</dbReference>
<keyword evidence="3" id="KW-0597">Phosphoprotein</keyword>
<keyword evidence="5 9" id="KW-0418">Kinase</keyword>
<dbReference type="CDD" id="cd06225">
    <property type="entry name" value="HAMP"/>
    <property type="match status" value="1"/>
</dbReference>
<reference evidence="9 10" key="1">
    <citation type="submission" date="2023-09" db="EMBL/GenBank/DDBJ databases">
        <title>Complete Genome and Methylome dissection of Bacillus brevis NEB573 original source of BbsI restriction endonuclease.</title>
        <authorList>
            <person name="Fomenkov A."/>
            <person name="Roberts R.D."/>
        </authorList>
    </citation>
    <scope>NUCLEOTIDE SEQUENCE [LARGE SCALE GENOMIC DNA]</scope>
    <source>
        <strain evidence="9 10">NEB573</strain>
    </source>
</reference>
<dbReference type="RefSeq" id="WP_310764753.1">
    <property type="nucleotide sequence ID" value="NZ_CP134050.1"/>
</dbReference>
<evidence type="ECO:0000256" key="2">
    <source>
        <dbReference type="ARBA" id="ARBA00022475"/>
    </source>
</evidence>
<feature type="transmembrane region" description="Helical" evidence="7">
    <location>
        <begin position="303"/>
        <end position="327"/>
    </location>
</feature>
<evidence type="ECO:0000256" key="7">
    <source>
        <dbReference type="SAM" id="Phobius"/>
    </source>
</evidence>
<dbReference type="SMART" id="SM00387">
    <property type="entry name" value="HATPase_c"/>
    <property type="match status" value="1"/>
</dbReference>
<dbReference type="Gene3D" id="6.10.340.10">
    <property type="match status" value="1"/>
</dbReference>
<evidence type="ECO:0000256" key="4">
    <source>
        <dbReference type="ARBA" id="ARBA00022679"/>
    </source>
</evidence>
<dbReference type="InterPro" id="IPR010559">
    <property type="entry name" value="Sig_transdc_His_kin_internal"/>
</dbReference>
<dbReference type="CDD" id="cd12912">
    <property type="entry name" value="PDC2_MCP_like"/>
    <property type="match status" value="1"/>
</dbReference>
<dbReference type="Pfam" id="PF02518">
    <property type="entry name" value="HATPase_c"/>
    <property type="match status" value="1"/>
</dbReference>
<dbReference type="Proteomes" id="UP001256827">
    <property type="component" value="Chromosome"/>
</dbReference>
<feature type="transmembrane region" description="Helical" evidence="7">
    <location>
        <begin position="12"/>
        <end position="35"/>
    </location>
</feature>
<dbReference type="Gene3D" id="3.30.565.10">
    <property type="entry name" value="Histidine kinase-like ATPase, C-terminal domain"/>
    <property type="match status" value="1"/>
</dbReference>
<dbReference type="EC" id="2.7.13.3" evidence="9"/>
<dbReference type="SUPFAM" id="SSF55874">
    <property type="entry name" value="ATPase domain of HSP90 chaperone/DNA topoisomerase II/histidine kinase"/>
    <property type="match status" value="1"/>
</dbReference>
<protein>
    <submittedName>
        <fullName evidence="9">Sensor histidine kinase</fullName>
        <ecNumber evidence="9">2.7.13.3</ecNumber>
    </submittedName>
</protein>
<dbReference type="SMART" id="SM00304">
    <property type="entry name" value="HAMP"/>
    <property type="match status" value="1"/>
</dbReference>
<dbReference type="SUPFAM" id="SSF158472">
    <property type="entry name" value="HAMP domain-like"/>
    <property type="match status" value="1"/>
</dbReference>
<evidence type="ECO:0000256" key="3">
    <source>
        <dbReference type="ARBA" id="ARBA00022553"/>
    </source>
</evidence>
<evidence type="ECO:0000256" key="5">
    <source>
        <dbReference type="ARBA" id="ARBA00022777"/>
    </source>
</evidence>
<dbReference type="PANTHER" id="PTHR42713:SF2">
    <property type="entry name" value="TWO-COMPONENT SENSOR KINASE YESM"/>
    <property type="match status" value="1"/>
</dbReference>
<dbReference type="InterPro" id="IPR003660">
    <property type="entry name" value="HAMP_dom"/>
</dbReference>
<keyword evidence="2" id="KW-1003">Cell membrane</keyword>
<dbReference type="PROSITE" id="PS50885">
    <property type="entry name" value="HAMP"/>
    <property type="match status" value="1"/>
</dbReference>
<dbReference type="Gene3D" id="3.30.450.20">
    <property type="entry name" value="PAS domain"/>
    <property type="match status" value="2"/>
</dbReference>
<feature type="domain" description="HAMP" evidence="8">
    <location>
        <begin position="324"/>
        <end position="376"/>
    </location>
</feature>
<name>A0ABY9SZN6_BREBE</name>
<keyword evidence="10" id="KW-1185">Reference proteome</keyword>
<evidence type="ECO:0000256" key="6">
    <source>
        <dbReference type="ARBA" id="ARBA00023136"/>
    </source>
</evidence>
<sequence>MKMIHWVSSSLRARLLTMFIILTSVPLITVGLVSYQKSFNTISGHSKAATILVADQLAHSIDVLFEDTGKLLEVGKSPEAMRFLFSQSEPYEDAKEIVRTFDLYRQTYKNDSVLNISMINLYGKGISERKGVFHVAYNPLRNRHFLYLMNHPDEIVIVPPANATEWDRLDGFTYPGQGIISIIAPVKQPITHEVVGFTMIDLEDSIVEQFCNNVTIGKTGFFYVVDKDGSPIFAPSAQKETARTITALGLSASLSEARGSFVHSPSGKPSFVVFTTSKETGWKIVGTAPLQEIVEDAHEIRQLIIISVALSIVFAIGLHFVITTRLIRPVQLLKTKMRQAAAGHLDAKVTPTGTDEIADLGDSFNIMLEKIKALLEQSIREQEQVQKAELRTLQAQINPHFLYNTLDSIIWMAEAGKNDQVIQLVKALSQFFRISLNKGRDWITLKTELEHVQSYLVIQQMRYRDILEYQIDVDPLLGAYPILKMTLQPLVENALYHGIKNKRGKGVIRITGDAENGRDITLFVEDNGIGMSEERLADVRKQLEKPLHANEAENEPASGFGLLNVHRRLRLYFGNGYGLEVDSVRLEGTRITVRIPMRERGHGRDEESDAGR</sequence>
<organism evidence="9 10">
    <name type="scientific">Brevibacillus brevis</name>
    <name type="common">Bacillus brevis</name>
    <dbReference type="NCBI Taxonomy" id="1393"/>
    <lineage>
        <taxon>Bacteria</taxon>
        <taxon>Bacillati</taxon>
        <taxon>Bacillota</taxon>
        <taxon>Bacilli</taxon>
        <taxon>Bacillales</taxon>
        <taxon>Paenibacillaceae</taxon>
        <taxon>Brevibacillus</taxon>
    </lineage>
</organism>
<gene>
    <name evidence="9" type="ORF">RGB73_21530</name>
</gene>
<evidence type="ECO:0000313" key="9">
    <source>
        <dbReference type="EMBL" id="WNC13261.1"/>
    </source>
</evidence>
<dbReference type="InterPro" id="IPR036890">
    <property type="entry name" value="HATPase_C_sf"/>
</dbReference>
<evidence type="ECO:0000313" key="10">
    <source>
        <dbReference type="Proteomes" id="UP001256827"/>
    </source>
</evidence>
<dbReference type="GO" id="GO:0004673">
    <property type="term" value="F:protein histidine kinase activity"/>
    <property type="evidence" value="ECO:0007669"/>
    <property type="project" value="UniProtKB-EC"/>
</dbReference>
<dbReference type="EMBL" id="CP134050">
    <property type="protein sequence ID" value="WNC13261.1"/>
    <property type="molecule type" value="Genomic_DNA"/>
</dbReference>
<comment type="subcellular location">
    <subcellularLocation>
        <location evidence="1">Cell membrane</location>
        <topology evidence="1">Multi-pass membrane protein</topology>
    </subcellularLocation>
</comment>
<dbReference type="Pfam" id="PF00672">
    <property type="entry name" value="HAMP"/>
    <property type="match status" value="1"/>
</dbReference>
<dbReference type="PANTHER" id="PTHR42713">
    <property type="entry name" value="HISTIDINE KINASE-RELATED"/>
    <property type="match status" value="1"/>
</dbReference>
<dbReference type="Pfam" id="PF06580">
    <property type="entry name" value="His_kinase"/>
    <property type="match status" value="1"/>
</dbReference>
<keyword evidence="7" id="KW-0812">Transmembrane</keyword>
<keyword evidence="6 7" id="KW-0472">Membrane</keyword>
<evidence type="ECO:0000259" key="8">
    <source>
        <dbReference type="PROSITE" id="PS50885"/>
    </source>
</evidence>
<accession>A0ABY9SZN6</accession>
<dbReference type="InterPro" id="IPR003594">
    <property type="entry name" value="HATPase_dom"/>
</dbReference>
<keyword evidence="4 9" id="KW-0808">Transferase</keyword>
<keyword evidence="7" id="KW-1133">Transmembrane helix</keyword>
<evidence type="ECO:0000256" key="1">
    <source>
        <dbReference type="ARBA" id="ARBA00004651"/>
    </source>
</evidence>